<feature type="transmembrane region" description="Helical" evidence="2">
    <location>
        <begin position="182"/>
        <end position="206"/>
    </location>
</feature>
<protein>
    <recommendedName>
        <fullName evidence="4">Pali-domain-containing protein</fullName>
    </recommendedName>
</protein>
<organism evidence="3">
    <name type="scientific">Rhizopus microsporus var. microsporus</name>
    <dbReference type="NCBI Taxonomy" id="86635"/>
    <lineage>
        <taxon>Eukaryota</taxon>
        <taxon>Fungi</taxon>
        <taxon>Fungi incertae sedis</taxon>
        <taxon>Mucoromycota</taxon>
        <taxon>Mucoromycotina</taxon>
        <taxon>Mucoromycetes</taxon>
        <taxon>Mucorales</taxon>
        <taxon>Mucorineae</taxon>
        <taxon>Rhizopodaceae</taxon>
        <taxon>Rhizopus</taxon>
    </lineage>
</organism>
<evidence type="ECO:0008006" key="4">
    <source>
        <dbReference type="Google" id="ProtNLM"/>
    </source>
</evidence>
<dbReference type="VEuPathDB" id="FungiDB:BCV72DRAFT_337180"/>
<dbReference type="GO" id="GO:0005886">
    <property type="term" value="C:plasma membrane"/>
    <property type="evidence" value="ECO:0007669"/>
    <property type="project" value="InterPro"/>
</dbReference>
<dbReference type="Pfam" id="PF06687">
    <property type="entry name" value="SUR7"/>
    <property type="match status" value="1"/>
</dbReference>
<accession>A0A1X0QXV5</accession>
<keyword evidence="2" id="KW-0472">Membrane</keyword>
<feature type="region of interest" description="Disordered" evidence="1">
    <location>
        <begin position="202"/>
        <end position="223"/>
    </location>
</feature>
<sequence length="318" mass="34524">MCFPTFTALGSIFLLFSFVLELFILIGQLSKRVFLTDLFFAAAWNTGQNVRYNFALWNYCTADINDNVNSCAHPTPAFNWATTPGISSLAQAQASSGTVHGVFMAMFILFFIGCGLSFLLWLASLPICCLNRRVCGISMATLVFINFLVMLAALILALVVVISGVKVISANAGWNAHANNLLWITIGAVISLLLAAACYSCGSVGGSRDRRGRKKRVDPDYDDKDDHGFYDSFLPYNVNPHAHGASQGGYGRPTHLQQPYQPGNQPDTNQAPAGMGHQGIASPHPDTTRAPQTSNEHPNVPRGYQTPTLQPANLPDQQ</sequence>
<evidence type="ECO:0000256" key="2">
    <source>
        <dbReference type="SAM" id="Phobius"/>
    </source>
</evidence>
<feature type="region of interest" description="Disordered" evidence="1">
    <location>
        <begin position="242"/>
        <end position="318"/>
    </location>
</feature>
<proteinExistence type="predicted"/>
<dbReference type="EMBL" id="KV921967">
    <property type="protein sequence ID" value="ORE04584.1"/>
    <property type="molecule type" value="Genomic_DNA"/>
</dbReference>
<feature type="transmembrane region" description="Helical" evidence="2">
    <location>
        <begin position="102"/>
        <end position="122"/>
    </location>
</feature>
<dbReference type="AlphaFoldDB" id="A0A1X0QXV5"/>
<keyword evidence="2" id="KW-1133">Transmembrane helix</keyword>
<name>A0A1X0QXV5_RHIZD</name>
<feature type="transmembrane region" description="Helical" evidence="2">
    <location>
        <begin position="12"/>
        <end position="30"/>
    </location>
</feature>
<feature type="transmembrane region" description="Helical" evidence="2">
    <location>
        <begin position="134"/>
        <end position="162"/>
    </location>
</feature>
<keyword evidence="2" id="KW-0812">Transmembrane</keyword>
<feature type="compositionally biased region" description="Polar residues" evidence="1">
    <location>
        <begin position="305"/>
        <end position="318"/>
    </location>
</feature>
<feature type="compositionally biased region" description="Polar residues" evidence="1">
    <location>
        <begin position="255"/>
        <end position="271"/>
    </location>
</feature>
<gene>
    <name evidence="3" type="ORF">BCV72DRAFT_337180</name>
</gene>
<reference evidence="3" key="1">
    <citation type="journal article" date="2016" name="Proc. Natl. Acad. Sci. U.S.A.">
        <title>Lipid metabolic changes in an early divergent fungus govern the establishment of a mutualistic symbiosis with endobacteria.</title>
        <authorList>
            <person name="Lastovetsky O.A."/>
            <person name="Gaspar M.L."/>
            <person name="Mondo S.J."/>
            <person name="LaButti K.M."/>
            <person name="Sandor L."/>
            <person name="Grigoriev I.V."/>
            <person name="Henry S.A."/>
            <person name="Pawlowska T.E."/>
        </authorList>
    </citation>
    <scope>NUCLEOTIDE SEQUENCE [LARGE SCALE GENOMIC DNA]</scope>
    <source>
        <strain evidence="3">ATCC 52814</strain>
    </source>
</reference>
<dbReference type="Proteomes" id="UP000242414">
    <property type="component" value="Unassembled WGS sequence"/>
</dbReference>
<dbReference type="OrthoDB" id="2327445at2759"/>
<dbReference type="InterPro" id="IPR009571">
    <property type="entry name" value="SUR7/Rim9-like_fungi"/>
</dbReference>
<evidence type="ECO:0000256" key="1">
    <source>
        <dbReference type="SAM" id="MobiDB-lite"/>
    </source>
</evidence>
<evidence type="ECO:0000313" key="3">
    <source>
        <dbReference type="EMBL" id="ORE04584.1"/>
    </source>
</evidence>